<reference evidence="8 9" key="1">
    <citation type="journal article" date="2023" name="Antonie Van Leeuwenhoek">
        <title>Unveiling the genomic potential of a novel thermostable glycoside hydrolases producing Neobacillus sedimentimangrovi UE25.</title>
        <authorList>
            <person name="Ejaz U."/>
            <person name="Saleem F."/>
            <person name="Rashid R."/>
            <person name="Hasan K.A."/>
            <person name="Syed M.N."/>
            <person name="Sohail M."/>
        </authorList>
    </citation>
    <scope>NUCLEOTIDE SEQUENCE [LARGE SCALE GENOMIC DNA]</scope>
    <source>
        <strain evidence="8 9">UE25</strain>
    </source>
</reference>
<protein>
    <submittedName>
        <fullName evidence="8">Siderophore ABC transporter substrate-binding protein</fullName>
    </submittedName>
</protein>
<organism evidence="8 9">
    <name type="scientific">Neobacillus sedimentimangrovi</name>
    <dbReference type="NCBI Taxonomy" id="2699460"/>
    <lineage>
        <taxon>Bacteria</taxon>
        <taxon>Bacillati</taxon>
        <taxon>Bacillota</taxon>
        <taxon>Bacilli</taxon>
        <taxon>Bacillales</taxon>
        <taxon>Bacillaceae</taxon>
        <taxon>Neobacillus</taxon>
    </lineage>
</organism>
<dbReference type="PANTHER" id="PTHR30532">
    <property type="entry name" value="IRON III DICITRATE-BINDING PERIPLASMIC PROTEIN"/>
    <property type="match status" value="1"/>
</dbReference>
<evidence type="ECO:0000256" key="4">
    <source>
        <dbReference type="ARBA" id="ARBA00022729"/>
    </source>
</evidence>
<dbReference type="PROSITE" id="PS51257">
    <property type="entry name" value="PROKAR_LIPOPROTEIN"/>
    <property type="match status" value="1"/>
</dbReference>
<evidence type="ECO:0000256" key="2">
    <source>
        <dbReference type="ARBA" id="ARBA00008814"/>
    </source>
</evidence>
<dbReference type="Proteomes" id="UP001162836">
    <property type="component" value="Unassembled WGS sequence"/>
</dbReference>
<dbReference type="CDD" id="cd01140">
    <property type="entry name" value="FatB"/>
    <property type="match status" value="1"/>
</dbReference>
<evidence type="ECO:0000259" key="7">
    <source>
        <dbReference type="PROSITE" id="PS50983"/>
    </source>
</evidence>
<dbReference type="InterPro" id="IPR051313">
    <property type="entry name" value="Bact_iron-sidero_bind"/>
</dbReference>
<dbReference type="InterPro" id="IPR033870">
    <property type="entry name" value="FatB"/>
</dbReference>
<feature type="chain" id="PRO_5045955214" evidence="6">
    <location>
        <begin position="19"/>
        <end position="320"/>
    </location>
</feature>
<evidence type="ECO:0000256" key="5">
    <source>
        <dbReference type="SAM" id="Coils"/>
    </source>
</evidence>
<dbReference type="RefSeq" id="WP_231313995.1">
    <property type="nucleotide sequence ID" value="NZ_JAJODE010000002.1"/>
</dbReference>
<evidence type="ECO:0000256" key="3">
    <source>
        <dbReference type="ARBA" id="ARBA00022448"/>
    </source>
</evidence>
<keyword evidence="3" id="KW-0813">Transport</keyword>
<dbReference type="Pfam" id="PF01497">
    <property type="entry name" value="Peripla_BP_2"/>
    <property type="match status" value="1"/>
</dbReference>
<sequence length="320" mass="35240">MKKWSLLGVIFSIILVLAACGGAKETSQQEKSSGSKGSETTEAKEVSIQHKFGEVVVKKNPEKVVVFDFGVLDTLDELGVEVAGVPQAMIPSYLEKYADKKYTNVGSLKEPDFEAIHALQPDVIFISARQAELYDQFAEIAPTVFIELDFTKYMESFEKNMNLIGQIFGKEEKVASELKEIKADIEKLNQKATSSNQKGLIVLTNEGKVSAFGPNSRYGFVHDVFGFGAVDKDIEVSTHGQVVTFEYIMEKNPDVLFVIDRNVAVGGEAGAKKTIENELVQKTNAYKNNKIVYLDANTWYLSGGGLKSIKLMANEIEAAL</sequence>
<dbReference type="PROSITE" id="PS50983">
    <property type="entry name" value="FE_B12_PBP"/>
    <property type="match status" value="1"/>
</dbReference>
<accession>A0ABS8QF55</accession>
<dbReference type="SUPFAM" id="SSF53807">
    <property type="entry name" value="Helical backbone' metal receptor"/>
    <property type="match status" value="1"/>
</dbReference>
<dbReference type="EMBL" id="JAJODE010000002">
    <property type="protein sequence ID" value="MCD4837451.1"/>
    <property type="molecule type" value="Genomic_DNA"/>
</dbReference>
<keyword evidence="5" id="KW-0175">Coiled coil</keyword>
<dbReference type="Gene3D" id="3.40.50.1980">
    <property type="entry name" value="Nitrogenase molybdenum iron protein domain"/>
    <property type="match status" value="2"/>
</dbReference>
<feature type="signal peptide" evidence="6">
    <location>
        <begin position="1"/>
        <end position="18"/>
    </location>
</feature>
<feature type="domain" description="Fe/B12 periplasmic-binding" evidence="7">
    <location>
        <begin position="63"/>
        <end position="320"/>
    </location>
</feature>
<proteinExistence type="inferred from homology"/>
<name>A0ABS8QF55_9BACI</name>
<gene>
    <name evidence="8" type="ORF">LRS37_00910</name>
</gene>
<evidence type="ECO:0000313" key="9">
    <source>
        <dbReference type="Proteomes" id="UP001162836"/>
    </source>
</evidence>
<comment type="similarity">
    <text evidence="2">Belongs to the bacterial solute-binding protein 8 family.</text>
</comment>
<keyword evidence="4 6" id="KW-0732">Signal</keyword>
<keyword evidence="9" id="KW-1185">Reference proteome</keyword>
<comment type="caution">
    <text evidence="8">The sequence shown here is derived from an EMBL/GenBank/DDBJ whole genome shotgun (WGS) entry which is preliminary data.</text>
</comment>
<comment type="subcellular location">
    <subcellularLocation>
        <location evidence="1">Cell membrane</location>
        <topology evidence="1">Lipid-anchor</topology>
    </subcellularLocation>
</comment>
<feature type="coiled-coil region" evidence="5">
    <location>
        <begin position="171"/>
        <end position="198"/>
    </location>
</feature>
<evidence type="ECO:0000313" key="8">
    <source>
        <dbReference type="EMBL" id="MCD4837451.1"/>
    </source>
</evidence>
<dbReference type="InterPro" id="IPR002491">
    <property type="entry name" value="ABC_transptr_periplasmic_BD"/>
</dbReference>
<evidence type="ECO:0000256" key="6">
    <source>
        <dbReference type="SAM" id="SignalP"/>
    </source>
</evidence>
<dbReference type="PANTHER" id="PTHR30532:SF28">
    <property type="entry name" value="PETROBACTIN-BINDING PROTEIN YCLQ"/>
    <property type="match status" value="1"/>
</dbReference>
<evidence type="ECO:0000256" key="1">
    <source>
        <dbReference type="ARBA" id="ARBA00004193"/>
    </source>
</evidence>